<dbReference type="Pfam" id="PF13450">
    <property type="entry name" value="NAD_binding_8"/>
    <property type="match status" value="1"/>
</dbReference>
<dbReference type="Proteomes" id="UP000003751">
    <property type="component" value="Unassembled WGS sequence"/>
</dbReference>
<protein>
    <submittedName>
        <fullName evidence="3">FAD dependent oxidoreductase</fullName>
    </submittedName>
    <submittedName>
        <fullName evidence="4">FADH2 O2-dependent halogenase</fullName>
    </submittedName>
</protein>
<accession>E7QQX4</accession>
<dbReference type="PANTHER" id="PTHR43747:SF5">
    <property type="entry name" value="FAD-BINDING DOMAIN-CONTAINING PROTEIN"/>
    <property type="match status" value="1"/>
</dbReference>
<reference evidence="6" key="2">
    <citation type="submission" date="2016-11" db="EMBL/GenBank/DDBJ databases">
        <authorList>
            <person name="Varghese N."/>
            <person name="Submissions S."/>
        </authorList>
    </citation>
    <scope>NUCLEOTIDE SEQUENCE [LARGE SCALE GENOMIC DNA]</scope>
    <source>
        <strain evidence="6">DX253</strain>
    </source>
</reference>
<keyword evidence="2" id="KW-0503">Monooxygenase</keyword>
<dbReference type="STRING" id="797209.GCA_000376445_01308"/>
<evidence type="ECO:0000313" key="6">
    <source>
        <dbReference type="Proteomes" id="UP000184203"/>
    </source>
</evidence>
<evidence type="ECO:0000256" key="1">
    <source>
        <dbReference type="ARBA" id="ARBA00023002"/>
    </source>
</evidence>
<reference evidence="3 5" key="1">
    <citation type="journal article" date="2014" name="ISME J.">
        <title>Trehalose/2-sulfotrehalose biosynthesis and glycine-betaine uptake are widely spread mechanisms for osmoadaptation in the Halobacteriales.</title>
        <authorList>
            <person name="Youssef N.H."/>
            <person name="Savage-Ashlock K.N."/>
            <person name="McCully A.L."/>
            <person name="Luedtke B."/>
            <person name="Shaw E.I."/>
            <person name="Hoff W.D."/>
            <person name="Elshahed M.S."/>
        </authorList>
    </citation>
    <scope>NUCLEOTIDE SEQUENCE [LARGE SCALE GENOMIC DNA]</scope>
    <source>
        <strain evidence="3 5">DX253</strain>
    </source>
</reference>
<dbReference type="Proteomes" id="UP000184203">
    <property type="component" value="Unassembled WGS sequence"/>
</dbReference>
<sequence length="546" mass="60869">MQRGTMTTDYDVIVGGSGIAGSTTATILADAGLDVLLVEAGAHPRFVIGEGLLPQSSMWMWIVGEYFDIPEIRYLSDANEVVNNITSSCGIKHSIAFSYHREGESFDGDDVHQLIPPQLPFYSESHFLRADIDHYLVETAEAYGVEYVEEMPIVDVDIDSDEVTVTTDDGTTTAAFYVDATGGNSVLAEERGYREDAPAFATDSRAIFAHVEGLEPFDDVIAEADRPGQSNRLHDGTLHHVFDGGWMWVIPFDNFERSDATKASVGLVLDRDAYPVDESVTPEEEFFGIVERFPGIAHHLEGVEPTMPWIRTGRLQRSASRSSGHRHFLTGSTYGFVDPLYSLGLVHTFESVFVSTNLLLDAFEAEDFSAERFERLDELHREQTETVDATVSNAYKALGDFAVWNAWAQFALAQMLFEDLYIQRHCFDYLESGECAVFDGLLTERRPGDEAPFAPDASAIFEITSVALDDYATGEVSAEAAAEVILGELRDAEWLPKHVYDWGNEDARHVDFSDPELVEAFITWGKTESPDHLREQLFDFQLPEME</sequence>
<name>E7QQX4_HALPU</name>
<keyword evidence="1" id="KW-0560">Oxidoreductase</keyword>
<dbReference type="SUPFAM" id="SSF51905">
    <property type="entry name" value="FAD/NAD(P)-binding domain"/>
    <property type="match status" value="1"/>
</dbReference>
<proteinExistence type="predicted"/>
<gene>
    <name evidence="4" type="ORF">SAMN05444342_1579</name>
    <name evidence="3" type="ORF">ZOD2009_05972</name>
</gene>
<organism evidence="3 5">
    <name type="scientific">Haladaptatus paucihalophilus DX253</name>
    <dbReference type="NCBI Taxonomy" id="797209"/>
    <lineage>
        <taxon>Archaea</taxon>
        <taxon>Methanobacteriati</taxon>
        <taxon>Methanobacteriota</taxon>
        <taxon>Stenosarchaea group</taxon>
        <taxon>Halobacteria</taxon>
        <taxon>Halobacteriales</taxon>
        <taxon>Haladaptataceae</taxon>
        <taxon>Haladaptatus</taxon>
    </lineage>
</organism>
<evidence type="ECO:0000313" key="5">
    <source>
        <dbReference type="Proteomes" id="UP000003751"/>
    </source>
</evidence>
<evidence type="ECO:0000256" key="2">
    <source>
        <dbReference type="ARBA" id="ARBA00023033"/>
    </source>
</evidence>
<dbReference type="RefSeq" id="WP_007977938.1">
    <property type="nucleotide sequence ID" value="NZ_AEMG01000004.1"/>
</dbReference>
<dbReference type="EMBL" id="AEMG01000004">
    <property type="protein sequence ID" value="EFW93388.1"/>
    <property type="molecule type" value="Genomic_DNA"/>
</dbReference>
<dbReference type="InterPro" id="IPR036188">
    <property type="entry name" value="FAD/NAD-bd_sf"/>
</dbReference>
<dbReference type="PATRIC" id="fig|797209.4.peg.1189"/>
<dbReference type="AlphaFoldDB" id="E7QQX4"/>
<dbReference type="InterPro" id="IPR006905">
    <property type="entry name" value="Flavin_halogenase"/>
</dbReference>
<dbReference type="eggNOG" id="arCOG00570">
    <property type="taxonomic scope" value="Archaea"/>
</dbReference>
<dbReference type="PANTHER" id="PTHR43747">
    <property type="entry name" value="FAD-BINDING PROTEIN"/>
    <property type="match status" value="1"/>
</dbReference>
<dbReference type="Gene3D" id="3.50.50.60">
    <property type="entry name" value="FAD/NAD(P)-binding domain"/>
    <property type="match status" value="1"/>
</dbReference>
<reference evidence="4" key="3">
    <citation type="submission" date="2016-11" db="EMBL/GenBank/DDBJ databases">
        <authorList>
            <person name="Jaros S."/>
            <person name="Januszkiewicz K."/>
            <person name="Wedrychowicz H."/>
        </authorList>
    </citation>
    <scope>NUCLEOTIDE SEQUENCE [LARGE SCALE GENOMIC DNA]</scope>
    <source>
        <strain evidence="4">DX253</strain>
    </source>
</reference>
<dbReference type="EMBL" id="FRAN01000002">
    <property type="protein sequence ID" value="SHK53333.1"/>
    <property type="molecule type" value="Genomic_DNA"/>
</dbReference>
<evidence type="ECO:0000313" key="3">
    <source>
        <dbReference type="EMBL" id="EFW93388.1"/>
    </source>
</evidence>
<keyword evidence="6" id="KW-1185">Reference proteome</keyword>
<evidence type="ECO:0000313" key="4">
    <source>
        <dbReference type="EMBL" id="SHK53333.1"/>
    </source>
</evidence>
<dbReference type="Pfam" id="PF04820">
    <property type="entry name" value="Trp_halogenase"/>
    <property type="match status" value="1"/>
</dbReference>
<dbReference type="GO" id="GO:0004497">
    <property type="term" value="F:monooxygenase activity"/>
    <property type="evidence" value="ECO:0007669"/>
    <property type="project" value="UniProtKB-KW"/>
</dbReference>
<dbReference type="InterPro" id="IPR050816">
    <property type="entry name" value="Flavin-dep_Halogenase_NPB"/>
</dbReference>